<sequence>MDRKEGDRLFQIGALRPATFVNLRPEGQVVAIEHLFGDRRDLIQLRQLHQDVKREDITVTVLSVDRCRLVFDDQHALLEFDFVDGPGTHNHVVRLSNNGVSVCFDGQSRWSGILFTDVVFDDTLTAIEAWSREHHVSEE</sequence>
<dbReference type="EMBL" id="BMPE01000017">
    <property type="protein sequence ID" value="GGL13828.1"/>
    <property type="molecule type" value="Genomic_DNA"/>
</dbReference>
<dbReference type="Proteomes" id="UP000604341">
    <property type="component" value="Unassembled WGS sequence"/>
</dbReference>
<gene>
    <name evidence="1" type="ORF">GCM10010844_35860</name>
</gene>
<protein>
    <submittedName>
        <fullName evidence="1">Uncharacterized protein</fullName>
    </submittedName>
</protein>
<reference evidence="2" key="1">
    <citation type="journal article" date="2019" name="Int. J. Syst. Evol. Microbiol.">
        <title>The Global Catalogue of Microorganisms (GCM) 10K type strain sequencing project: providing services to taxonomists for standard genome sequencing and annotation.</title>
        <authorList>
            <consortium name="The Broad Institute Genomics Platform"/>
            <consortium name="The Broad Institute Genome Sequencing Center for Infectious Disease"/>
            <person name="Wu L."/>
            <person name="Ma J."/>
        </authorList>
    </citation>
    <scope>NUCLEOTIDE SEQUENCE [LARGE SCALE GENOMIC DNA]</scope>
    <source>
        <strain evidence="2">JCM 19173</strain>
    </source>
</reference>
<evidence type="ECO:0000313" key="2">
    <source>
        <dbReference type="Proteomes" id="UP000604341"/>
    </source>
</evidence>
<organism evidence="1 2">
    <name type="scientific">Deinococcus radiotolerans</name>
    <dbReference type="NCBI Taxonomy" id="1309407"/>
    <lineage>
        <taxon>Bacteria</taxon>
        <taxon>Thermotogati</taxon>
        <taxon>Deinococcota</taxon>
        <taxon>Deinococci</taxon>
        <taxon>Deinococcales</taxon>
        <taxon>Deinococcaceae</taxon>
        <taxon>Deinococcus</taxon>
    </lineage>
</organism>
<keyword evidence="2" id="KW-1185">Reference proteome</keyword>
<proteinExistence type="predicted"/>
<name>A0ABQ2FPE0_9DEIO</name>
<comment type="caution">
    <text evidence="1">The sequence shown here is derived from an EMBL/GenBank/DDBJ whole genome shotgun (WGS) entry which is preliminary data.</text>
</comment>
<accession>A0ABQ2FPE0</accession>
<evidence type="ECO:0000313" key="1">
    <source>
        <dbReference type="EMBL" id="GGL13828.1"/>
    </source>
</evidence>